<proteinExistence type="predicted"/>
<evidence type="ECO:0000313" key="2">
    <source>
        <dbReference type="Proteomes" id="UP000233293"/>
    </source>
</evidence>
<dbReference type="SUPFAM" id="SSF47148">
    <property type="entry name" value="Diol dehydratase, gamma subunit"/>
    <property type="match status" value="1"/>
</dbReference>
<evidence type="ECO:0008006" key="3">
    <source>
        <dbReference type="Google" id="ProtNLM"/>
    </source>
</evidence>
<name>A0A2N3PUJ4_9PROT</name>
<dbReference type="EMBL" id="PIUM01000014">
    <property type="protein sequence ID" value="PKU24074.1"/>
    <property type="molecule type" value="Genomic_DNA"/>
</dbReference>
<gene>
    <name evidence="1" type="ORF">CWS72_13325</name>
</gene>
<dbReference type="InterPro" id="IPR036091">
    <property type="entry name" value="Prodiol/glycerol_DeHase__sf_su"/>
</dbReference>
<dbReference type="OrthoDB" id="3732589at2"/>
<dbReference type="AlphaFoldDB" id="A0A2N3PUJ4"/>
<comment type="caution">
    <text evidence="1">The sequence shown here is derived from an EMBL/GenBank/DDBJ whole genome shotgun (WGS) entry which is preliminary data.</text>
</comment>
<reference evidence="2" key="1">
    <citation type="submission" date="2017-12" db="EMBL/GenBank/DDBJ databases">
        <title>Draft genome sequence of Telmatospirillum siberiense 26-4b1T, an acidotolerant peatland alphaproteobacterium potentially involved in sulfur cycling.</title>
        <authorList>
            <person name="Hausmann B."/>
            <person name="Pjevac P."/>
            <person name="Schreck K."/>
            <person name="Herbold C.W."/>
            <person name="Daims H."/>
            <person name="Wagner M."/>
            <person name="Pester M."/>
            <person name="Loy A."/>
        </authorList>
    </citation>
    <scope>NUCLEOTIDE SEQUENCE [LARGE SCALE GENOMIC DNA]</scope>
    <source>
        <strain evidence="2">26-4b1</strain>
    </source>
</reference>
<dbReference type="InterPro" id="IPR003207">
    <property type="entry name" value="Ppandiol/glycerol_DeHydtase_su"/>
</dbReference>
<dbReference type="NCBIfam" id="NF011972">
    <property type="entry name" value="PRK15443.1-3"/>
    <property type="match status" value="1"/>
</dbReference>
<dbReference type="Proteomes" id="UP000233293">
    <property type="component" value="Unassembled WGS sequence"/>
</dbReference>
<keyword evidence="2" id="KW-1185">Reference proteome</keyword>
<organism evidence="1 2">
    <name type="scientific">Telmatospirillum siberiense</name>
    <dbReference type="NCBI Taxonomy" id="382514"/>
    <lineage>
        <taxon>Bacteria</taxon>
        <taxon>Pseudomonadati</taxon>
        <taxon>Pseudomonadota</taxon>
        <taxon>Alphaproteobacteria</taxon>
        <taxon>Rhodospirillales</taxon>
        <taxon>Rhodospirillaceae</taxon>
        <taxon>Telmatospirillum</taxon>
    </lineage>
</organism>
<accession>A0A2N3PUJ4</accession>
<dbReference type="PIRSF" id="PIRSF018505">
    <property type="entry name" value="Prpndl_dhdrts_sm"/>
    <property type="match status" value="1"/>
</dbReference>
<sequence>MAQQKDEISPDMIVAAVQRVLATLNQTATNPGGTCGAASAGGAGKLDAKKDYPLSGKRPDLVKSVTGLGLSDITLDKVVEGKLSFDDIKIHPDTLEYQAQIAESAGRPHLAGNLRRAAELTRIPDARVLEIYSALRPYRSTKAELLAIADELDSKYQAKVCASFVREAAEVYEKRGRNKVV</sequence>
<dbReference type="Gene3D" id="1.10.1510.20">
    <property type="entry name" value="Propanediol/glycerol dehydratase, small subunit"/>
    <property type="match status" value="1"/>
</dbReference>
<dbReference type="Pfam" id="PF02287">
    <property type="entry name" value="Dehydratase_SU"/>
    <property type="match status" value="1"/>
</dbReference>
<dbReference type="RefSeq" id="WP_101251105.1">
    <property type="nucleotide sequence ID" value="NZ_PIUM01000014.1"/>
</dbReference>
<evidence type="ECO:0000313" key="1">
    <source>
        <dbReference type="EMBL" id="PKU24074.1"/>
    </source>
</evidence>
<protein>
    <recommendedName>
        <fullName evidence="3">Propanediol dehydratase small subunit PduE</fullName>
    </recommendedName>
</protein>